<keyword evidence="1" id="KW-0812">Transmembrane</keyword>
<keyword evidence="1" id="KW-0472">Membrane</keyword>
<proteinExistence type="predicted"/>
<keyword evidence="1" id="KW-1133">Transmembrane helix</keyword>
<dbReference type="HOGENOM" id="CLU_1336787_0_0_0"/>
<accession>Q023V2</accession>
<dbReference type="InParanoid" id="Q023V2"/>
<sequence>MKRLREFFEKIAFAGLKPGGQKAQGTQFKWLGPLSGPIERFLSGGAQNDPLYLTNRSTNQKIRTWLLIGIPCLLLLAAIGVMTSNILDPPEAAPVKELTAKEIASKLLPNMDKEIKLTTNPDVQVVEVAVQHGGGNRLVGVVHNNTSHELGEVELVIDVTDNAGSQVGGVSGTVLKVPAKSNKEFQFPIKQKDAAFALVREIISR</sequence>
<dbReference type="OrthoDB" id="9851838at2"/>
<protein>
    <submittedName>
        <fullName evidence="2">Uncharacterized protein</fullName>
    </submittedName>
</protein>
<evidence type="ECO:0000256" key="1">
    <source>
        <dbReference type="SAM" id="Phobius"/>
    </source>
</evidence>
<reference evidence="2" key="1">
    <citation type="submission" date="2006-10" db="EMBL/GenBank/DDBJ databases">
        <title>Complete sequence of Solibacter usitatus Ellin6076.</title>
        <authorList>
            <consortium name="US DOE Joint Genome Institute"/>
            <person name="Copeland A."/>
            <person name="Lucas S."/>
            <person name="Lapidus A."/>
            <person name="Barry K."/>
            <person name="Detter J.C."/>
            <person name="Glavina del Rio T."/>
            <person name="Hammon N."/>
            <person name="Israni S."/>
            <person name="Dalin E."/>
            <person name="Tice H."/>
            <person name="Pitluck S."/>
            <person name="Thompson L.S."/>
            <person name="Brettin T."/>
            <person name="Bruce D."/>
            <person name="Han C."/>
            <person name="Tapia R."/>
            <person name="Gilna P."/>
            <person name="Schmutz J."/>
            <person name="Larimer F."/>
            <person name="Land M."/>
            <person name="Hauser L."/>
            <person name="Kyrpides N."/>
            <person name="Mikhailova N."/>
            <person name="Janssen P.H."/>
            <person name="Kuske C.R."/>
            <person name="Richardson P."/>
        </authorList>
    </citation>
    <scope>NUCLEOTIDE SEQUENCE</scope>
    <source>
        <strain evidence="2">Ellin6076</strain>
    </source>
</reference>
<gene>
    <name evidence="2" type="ordered locus">Acid_2750</name>
</gene>
<dbReference type="NCBIfam" id="NF038353">
    <property type="entry name" value="FxLYD_dom"/>
    <property type="match status" value="1"/>
</dbReference>
<dbReference type="InterPro" id="IPR047676">
    <property type="entry name" value="FxLYD_dom"/>
</dbReference>
<organism evidence="2">
    <name type="scientific">Solibacter usitatus (strain Ellin6076)</name>
    <dbReference type="NCBI Taxonomy" id="234267"/>
    <lineage>
        <taxon>Bacteria</taxon>
        <taxon>Pseudomonadati</taxon>
        <taxon>Acidobacteriota</taxon>
        <taxon>Terriglobia</taxon>
        <taxon>Bryobacterales</taxon>
        <taxon>Solibacteraceae</taxon>
        <taxon>Candidatus Solibacter</taxon>
    </lineage>
</organism>
<feature type="transmembrane region" description="Helical" evidence="1">
    <location>
        <begin position="65"/>
        <end position="87"/>
    </location>
</feature>
<name>Q023V2_SOLUE</name>
<evidence type="ECO:0000313" key="2">
    <source>
        <dbReference type="EMBL" id="ABJ83738.1"/>
    </source>
</evidence>
<dbReference type="KEGG" id="sus:Acid_2750"/>
<dbReference type="AlphaFoldDB" id="Q023V2"/>
<dbReference type="EMBL" id="CP000473">
    <property type="protein sequence ID" value="ABJ83738.1"/>
    <property type="molecule type" value="Genomic_DNA"/>
</dbReference>